<evidence type="ECO:0000313" key="2">
    <source>
        <dbReference type="EMBL" id="KAF8898046.1"/>
    </source>
</evidence>
<feature type="transmembrane region" description="Helical" evidence="1">
    <location>
        <begin position="104"/>
        <end position="123"/>
    </location>
</feature>
<accession>A0A9P5NJA5</accession>
<sequence>MAANASAAPQLPNPFTPMAFLPPDIAFEVTIATYVLVGSLGVMIWDVLNNLKGDFKLLFKYRITLPTIAYFISRLGSLAYVLSSTIFETAPAGNCAKFEKGLDALYPIAIPASSLLFFFRVRAVFDGNKFVVAFFAFMWLAVVAGCITVTQGVTGANIGTTDYCLNVSLEGYVSAAAIVPLVNDTLVFLAITFRLMANAHRDYNLKDGMRTLVYGDYLPSFSRALLQDGQAYYLTTVTTSLLTVIMLYIPSVPVTYQTMFTVPNIVLMNIMACRVFRNTKFGIFNRGGVSTGTKLRSRDDRTQASVIPLSFTGNSRNKGPISDISTVIDSNTNGIEVTKTVEHLYPGDDKMESYNPEATGLCKKYTLQKNPWAFPPYS</sequence>
<name>A0A9P5NJA5_GYMJU</name>
<feature type="transmembrane region" description="Helical" evidence="1">
    <location>
        <begin position="130"/>
        <end position="152"/>
    </location>
</feature>
<dbReference type="Proteomes" id="UP000724874">
    <property type="component" value="Unassembled WGS sequence"/>
</dbReference>
<feature type="transmembrane region" description="Helical" evidence="1">
    <location>
        <begin position="68"/>
        <end position="92"/>
    </location>
</feature>
<feature type="transmembrane region" description="Helical" evidence="1">
    <location>
        <begin position="172"/>
        <end position="196"/>
    </location>
</feature>
<protein>
    <recommendedName>
        <fullName evidence="4">Transmembrane protein</fullName>
    </recommendedName>
</protein>
<dbReference type="OrthoDB" id="3038990at2759"/>
<comment type="caution">
    <text evidence="2">The sequence shown here is derived from an EMBL/GenBank/DDBJ whole genome shotgun (WGS) entry which is preliminary data.</text>
</comment>
<dbReference type="AlphaFoldDB" id="A0A9P5NJA5"/>
<evidence type="ECO:0000313" key="3">
    <source>
        <dbReference type="Proteomes" id="UP000724874"/>
    </source>
</evidence>
<feature type="transmembrane region" description="Helical" evidence="1">
    <location>
        <begin position="255"/>
        <end position="276"/>
    </location>
</feature>
<reference evidence="2" key="1">
    <citation type="submission" date="2020-11" db="EMBL/GenBank/DDBJ databases">
        <authorList>
            <consortium name="DOE Joint Genome Institute"/>
            <person name="Ahrendt S."/>
            <person name="Riley R."/>
            <person name="Andreopoulos W."/>
            <person name="LaButti K."/>
            <person name="Pangilinan J."/>
            <person name="Ruiz-duenas F.J."/>
            <person name="Barrasa J.M."/>
            <person name="Sanchez-Garcia M."/>
            <person name="Camarero S."/>
            <person name="Miyauchi S."/>
            <person name="Serrano A."/>
            <person name="Linde D."/>
            <person name="Babiker R."/>
            <person name="Drula E."/>
            <person name="Ayuso-Fernandez I."/>
            <person name="Pacheco R."/>
            <person name="Padilla G."/>
            <person name="Ferreira P."/>
            <person name="Barriuso J."/>
            <person name="Kellner H."/>
            <person name="Castanera R."/>
            <person name="Alfaro M."/>
            <person name="Ramirez L."/>
            <person name="Pisabarro A.G."/>
            <person name="Kuo A."/>
            <person name="Tritt A."/>
            <person name="Lipzen A."/>
            <person name="He G."/>
            <person name="Yan M."/>
            <person name="Ng V."/>
            <person name="Cullen D."/>
            <person name="Martin F."/>
            <person name="Rosso M.-N."/>
            <person name="Henrissat B."/>
            <person name="Hibbett D."/>
            <person name="Martinez A.T."/>
            <person name="Grigoriev I.V."/>
        </authorList>
    </citation>
    <scope>NUCLEOTIDE SEQUENCE</scope>
    <source>
        <strain evidence="2">AH 44721</strain>
    </source>
</reference>
<feature type="transmembrane region" description="Helical" evidence="1">
    <location>
        <begin position="231"/>
        <end position="249"/>
    </location>
</feature>
<organism evidence="2 3">
    <name type="scientific">Gymnopilus junonius</name>
    <name type="common">Spectacular rustgill mushroom</name>
    <name type="synonym">Gymnopilus spectabilis subsp. junonius</name>
    <dbReference type="NCBI Taxonomy" id="109634"/>
    <lineage>
        <taxon>Eukaryota</taxon>
        <taxon>Fungi</taxon>
        <taxon>Dikarya</taxon>
        <taxon>Basidiomycota</taxon>
        <taxon>Agaricomycotina</taxon>
        <taxon>Agaricomycetes</taxon>
        <taxon>Agaricomycetidae</taxon>
        <taxon>Agaricales</taxon>
        <taxon>Agaricineae</taxon>
        <taxon>Hymenogastraceae</taxon>
        <taxon>Gymnopilus</taxon>
    </lineage>
</organism>
<keyword evidence="3" id="KW-1185">Reference proteome</keyword>
<evidence type="ECO:0000256" key="1">
    <source>
        <dbReference type="SAM" id="Phobius"/>
    </source>
</evidence>
<evidence type="ECO:0008006" key="4">
    <source>
        <dbReference type="Google" id="ProtNLM"/>
    </source>
</evidence>
<gene>
    <name evidence="2" type="ORF">CPB84DRAFT_1681667</name>
</gene>
<feature type="transmembrane region" description="Helical" evidence="1">
    <location>
        <begin position="25"/>
        <end position="48"/>
    </location>
</feature>
<keyword evidence="1" id="KW-0812">Transmembrane</keyword>
<keyword evidence="1" id="KW-1133">Transmembrane helix</keyword>
<keyword evidence="1" id="KW-0472">Membrane</keyword>
<dbReference type="EMBL" id="JADNYJ010000056">
    <property type="protein sequence ID" value="KAF8898046.1"/>
    <property type="molecule type" value="Genomic_DNA"/>
</dbReference>
<proteinExistence type="predicted"/>